<dbReference type="PANTHER" id="PTHR47160">
    <property type="entry name" value="PUTATIVE-RELATED"/>
    <property type="match status" value="1"/>
</dbReference>
<dbReference type="Pfam" id="PF10551">
    <property type="entry name" value="MULE"/>
    <property type="match status" value="1"/>
</dbReference>
<sequence length="245" mass="28606">MAIRVSITEEFPLQRLFTIHVRAYTYMFPLAYALMTEKTRALYTLVFDKVIEVLRTTVGNGAITIINMVSDYEFAILNAMSAAFPRGTPRGCWFHFGQAIFRKVTRENLKEAYINRPNVKKIIMMLIALALLPAAQAHDGFMHIQRESVALLVEETPEIRAKIQIIFEYMQRYWFDIVTPERFSVYGQSSRTNNEVECFHRWFNARCGKYHQSFWTFIEYLLGENGVNVDTIFLFAIFLVVFTFS</sequence>
<protein>
    <recommendedName>
        <fullName evidence="1">MULE transposase domain-containing protein</fullName>
    </recommendedName>
</protein>
<proteinExistence type="predicted"/>
<keyword evidence="3" id="KW-1185">Reference proteome</keyword>
<evidence type="ECO:0000259" key="1">
    <source>
        <dbReference type="Pfam" id="PF10551"/>
    </source>
</evidence>
<evidence type="ECO:0000313" key="3">
    <source>
        <dbReference type="Proteomes" id="UP000789390"/>
    </source>
</evidence>
<organism evidence="2 3">
    <name type="scientific">Daphnia galeata</name>
    <dbReference type="NCBI Taxonomy" id="27404"/>
    <lineage>
        <taxon>Eukaryota</taxon>
        <taxon>Metazoa</taxon>
        <taxon>Ecdysozoa</taxon>
        <taxon>Arthropoda</taxon>
        <taxon>Crustacea</taxon>
        <taxon>Branchiopoda</taxon>
        <taxon>Diplostraca</taxon>
        <taxon>Cladocera</taxon>
        <taxon>Anomopoda</taxon>
        <taxon>Daphniidae</taxon>
        <taxon>Daphnia</taxon>
    </lineage>
</organism>
<dbReference type="Proteomes" id="UP000789390">
    <property type="component" value="Unassembled WGS sequence"/>
</dbReference>
<dbReference type="OrthoDB" id="6378411at2759"/>
<dbReference type="InterPro" id="IPR018289">
    <property type="entry name" value="MULE_transposase_dom"/>
</dbReference>
<dbReference type="EMBL" id="CAKKLH010000223">
    <property type="protein sequence ID" value="CAH0106314.1"/>
    <property type="molecule type" value="Genomic_DNA"/>
</dbReference>
<comment type="caution">
    <text evidence="2">The sequence shown here is derived from an EMBL/GenBank/DDBJ whole genome shotgun (WGS) entry which is preliminary data.</text>
</comment>
<gene>
    <name evidence="2" type="ORF">DGAL_LOCUS9468</name>
</gene>
<dbReference type="AlphaFoldDB" id="A0A8J2RU04"/>
<dbReference type="PANTHER" id="PTHR47160:SF10">
    <property type="entry name" value="MULE TRANSPOSASE DOMAIN-CONTAINING PROTEIN"/>
    <property type="match status" value="1"/>
</dbReference>
<feature type="domain" description="MULE transposase" evidence="1">
    <location>
        <begin position="19"/>
        <end position="96"/>
    </location>
</feature>
<reference evidence="2" key="1">
    <citation type="submission" date="2021-11" db="EMBL/GenBank/DDBJ databases">
        <authorList>
            <person name="Schell T."/>
        </authorList>
    </citation>
    <scope>NUCLEOTIDE SEQUENCE</scope>
    <source>
        <strain evidence="2">M5</strain>
    </source>
</reference>
<name>A0A8J2RU04_9CRUS</name>
<accession>A0A8J2RU04</accession>
<evidence type="ECO:0000313" key="2">
    <source>
        <dbReference type="EMBL" id="CAH0106314.1"/>
    </source>
</evidence>